<dbReference type="AlphaFoldDB" id="A0A1X7SQA3"/>
<dbReference type="InParanoid" id="A0A1X7SQA3"/>
<accession>A0A1X7SQA3</accession>
<evidence type="ECO:0000313" key="1">
    <source>
        <dbReference type="EnsemblMetazoa" id="Aqu2.1.04222_001"/>
    </source>
</evidence>
<dbReference type="eggNOG" id="KOG4179">
    <property type="taxonomic scope" value="Eukaryota"/>
</dbReference>
<protein>
    <recommendedName>
        <fullName evidence="2">Glycosyl transferase 64 domain-containing protein</fullName>
    </recommendedName>
</protein>
<dbReference type="OrthoDB" id="47375at2759"/>
<dbReference type="EnsemblMetazoa" id="Aqu2.1.04222_001">
    <property type="protein sequence ID" value="Aqu2.1.04222_001"/>
    <property type="gene ID" value="Aqu2.1.04222"/>
</dbReference>
<name>A0A1X7SQA3_AMPQE</name>
<sequence length="103" mass="12022">MRTVLILEDDIDFQPNFKSNLKRTLQEVKSHDPDWDLVYVGRKEVSPNVESIIPGTKNLVIPRSDWVHYYENTTRDLRVYSAYSLLVYPTHFAGDKGWYSDTG</sequence>
<reference evidence="1" key="1">
    <citation type="submission" date="2017-05" db="UniProtKB">
        <authorList>
            <consortium name="EnsemblMetazoa"/>
        </authorList>
    </citation>
    <scope>IDENTIFICATION</scope>
</reference>
<organism evidence="1">
    <name type="scientific">Amphimedon queenslandica</name>
    <name type="common">Sponge</name>
    <dbReference type="NCBI Taxonomy" id="400682"/>
    <lineage>
        <taxon>Eukaryota</taxon>
        <taxon>Metazoa</taxon>
        <taxon>Porifera</taxon>
        <taxon>Demospongiae</taxon>
        <taxon>Heteroscleromorpha</taxon>
        <taxon>Haplosclerida</taxon>
        <taxon>Niphatidae</taxon>
        <taxon>Amphimedon</taxon>
    </lineage>
</organism>
<evidence type="ECO:0008006" key="2">
    <source>
        <dbReference type="Google" id="ProtNLM"/>
    </source>
</evidence>
<proteinExistence type="predicted"/>